<dbReference type="PANTHER" id="PTHR10851">
    <property type="entry name" value="PYRIDOXINE-5-PHOSPHATE OXIDASE"/>
    <property type="match status" value="1"/>
</dbReference>
<evidence type="ECO:0000256" key="1">
    <source>
        <dbReference type="ARBA" id="ARBA00001917"/>
    </source>
</evidence>
<comment type="function">
    <text evidence="2">Catalyzes the oxidation of either pyridoxine 5'-phosphate (PNP) or pyridoxamine 5'-phosphate (PMP) into pyridoxal 5'-phosphate (PLP).</text>
</comment>
<dbReference type="PROSITE" id="PS01064">
    <property type="entry name" value="PYRIDOX_OXIDASE"/>
    <property type="match status" value="1"/>
</dbReference>
<dbReference type="InterPro" id="IPR012349">
    <property type="entry name" value="Split_barrel_FMN-bd"/>
</dbReference>
<dbReference type="PIRSF" id="PIRSF000190">
    <property type="entry name" value="Pyd_amn-ph_oxd"/>
    <property type="match status" value="1"/>
</dbReference>
<keyword evidence="11" id="KW-0664">Pyridoxine biosynthesis</keyword>
<dbReference type="Gene3D" id="2.30.110.10">
    <property type="entry name" value="Electron Transport, Fmn-binding Protein, Chain A"/>
    <property type="match status" value="1"/>
</dbReference>
<gene>
    <name evidence="15" type="primary">CSON013355</name>
</gene>
<dbReference type="GO" id="GO:0008615">
    <property type="term" value="P:pyridoxine biosynthetic process"/>
    <property type="evidence" value="ECO:0007669"/>
    <property type="project" value="UniProtKB-KW"/>
</dbReference>
<dbReference type="EMBL" id="UFQS01000671">
    <property type="protein sequence ID" value="SSX06005.1"/>
    <property type="molecule type" value="Genomic_DNA"/>
</dbReference>
<feature type="domain" description="Pyridoxamine 5'-phosphate oxidase N-terminal" evidence="12">
    <location>
        <begin position="54"/>
        <end position="163"/>
    </location>
</feature>
<proteinExistence type="inferred from homology"/>
<evidence type="ECO:0000313" key="15">
    <source>
        <dbReference type="EMBL" id="SSX26362.1"/>
    </source>
</evidence>
<evidence type="ECO:0000256" key="9">
    <source>
        <dbReference type="ARBA" id="ARBA00022643"/>
    </source>
</evidence>
<keyword evidence="9" id="KW-0288">FMN</keyword>
<evidence type="ECO:0000259" key="13">
    <source>
        <dbReference type="Pfam" id="PF10590"/>
    </source>
</evidence>
<evidence type="ECO:0000256" key="5">
    <source>
        <dbReference type="ARBA" id="ARBA00007301"/>
    </source>
</evidence>
<dbReference type="VEuPathDB" id="VectorBase:CSON013355"/>
<dbReference type="GO" id="GO:0004733">
    <property type="term" value="F:pyridoxamine phosphate oxidase activity"/>
    <property type="evidence" value="ECO:0007669"/>
    <property type="project" value="UniProtKB-EC"/>
</dbReference>
<evidence type="ECO:0000256" key="3">
    <source>
        <dbReference type="ARBA" id="ARBA00004738"/>
    </source>
</evidence>
<dbReference type="InterPro" id="IPR000659">
    <property type="entry name" value="Pyridox_Oxase"/>
</dbReference>
<dbReference type="FunFam" id="2.30.110.10:FF:000005">
    <property type="entry name" value="NAD(P)H-hydrate epimerase"/>
    <property type="match status" value="1"/>
</dbReference>
<dbReference type="InterPro" id="IPR011576">
    <property type="entry name" value="Pyridox_Oxase_N"/>
</dbReference>
<evidence type="ECO:0000256" key="8">
    <source>
        <dbReference type="ARBA" id="ARBA00022630"/>
    </source>
</evidence>
<dbReference type="Pfam" id="PF01243">
    <property type="entry name" value="PNPOx_N"/>
    <property type="match status" value="1"/>
</dbReference>
<dbReference type="InterPro" id="IPR019576">
    <property type="entry name" value="Pyridoxamine_oxidase_dimer_C"/>
</dbReference>
<dbReference type="NCBIfam" id="NF004231">
    <property type="entry name" value="PRK05679.1"/>
    <property type="match status" value="1"/>
</dbReference>
<evidence type="ECO:0000256" key="7">
    <source>
        <dbReference type="ARBA" id="ARBA00012801"/>
    </source>
</evidence>
<evidence type="ECO:0000259" key="12">
    <source>
        <dbReference type="Pfam" id="PF01243"/>
    </source>
</evidence>
<evidence type="ECO:0000313" key="14">
    <source>
        <dbReference type="EMBL" id="SSX06005.1"/>
    </source>
</evidence>
<dbReference type="Pfam" id="PF10590">
    <property type="entry name" value="PNP_phzG_C"/>
    <property type="match status" value="1"/>
</dbReference>
<reference evidence="15" key="2">
    <citation type="submission" date="2018-07" db="EMBL/GenBank/DDBJ databases">
        <authorList>
            <person name="Quirk P.G."/>
            <person name="Krulwich T.A."/>
        </authorList>
    </citation>
    <scope>NUCLEOTIDE SEQUENCE</scope>
</reference>
<dbReference type="SUPFAM" id="SSF50475">
    <property type="entry name" value="FMN-binding split barrel"/>
    <property type="match status" value="1"/>
</dbReference>
<dbReference type="EMBL" id="UFQT01000671">
    <property type="protein sequence ID" value="SSX26362.1"/>
    <property type="molecule type" value="Genomic_DNA"/>
</dbReference>
<sequence>MRFTLLKRMSVDISSLRLKYKTPKEIFTEESITKKEPFGLFNKWLQDALNTPEILEPNAICLATVNKDGFPSLRYVLLKDYGPKGFTFFTNYGSRKAQEIEQNPNVAMTIYWTPLRRSIRIEGEASKISREDSEKYFHTRPRASQIGALASPQSQPIPSRQYLDEIESGIKAKLGDTDEVPLPNWGGYLVVPRTIEFWQGQTNRLHDRIRFKKFNGDPKELDPNVTHVGEDGWIYERLAP</sequence>
<dbReference type="EC" id="1.4.3.5" evidence="7"/>
<comment type="pathway">
    <text evidence="3">Cofactor metabolism; pyridoxal 5'-phosphate salvage; pyridoxal 5'-phosphate from pyridoxamine 5'-phosphate: step 1/1.</text>
</comment>
<dbReference type="UniPathway" id="UPA01068">
    <property type="reaction ID" value="UER00304"/>
</dbReference>
<dbReference type="AlphaFoldDB" id="A0A336M7R7"/>
<comment type="similarity">
    <text evidence="5">Belongs to the pyridoxamine 5'-phosphate oxidase family.</text>
</comment>
<dbReference type="PANTHER" id="PTHR10851:SF0">
    <property type="entry name" value="PYRIDOXINE-5'-PHOSPHATE OXIDASE"/>
    <property type="match status" value="1"/>
</dbReference>
<comment type="subunit">
    <text evidence="6">Homodimer.</text>
</comment>
<reference evidence="14" key="1">
    <citation type="submission" date="2018-04" db="EMBL/GenBank/DDBJ databases">
        <authorList>
            <person name="Go L.Y."/>
            <person name="Mitchell J.A."/>
        </authorList>
    </citation>
    <scope>NUCLEOTIDE SEQUENCE</scope>
    <source>
        <tissue evidence="14">Whole organism</tissue>
    </source>
</reference>
<name>A0A336M7R7_CULSO</name>
<keyword evidence="8" id="KW-0285">Flavoprotein</keyword>
<evidence type="ECO:0000256" key="10">
    <source>
        <dbReference type="ARBA" id="ARBA00023002"/>
    </source>
</evidence>
<dbReference type="OMA" id="AYFRTRP"/>
<dbReference type="GO" id="GO:0010181">
    <property type="term" value="F:FMN binding"/>
    <property type="evidence" value="ECO:0007669"/>
    <property type="project" value="InterPro"/>
</dbReference>
<dbReference type="HAMAP" id="MF_01629">
    <property type="entry name" value="PdxH"/>
    <property type="match status" value="1"/>
</dbReference>
<accession>A0A336M7R7</accession>
<evidence type="ECO:0000256" key="2">
    <source>
        <dbReference type="ARBA" id="ARBA00003691"/>
    </source>
</evidence>
<evidence type="ECO:0000256" key="4">
    <source>
        <dbReference type="ARBA" id="ARBA00005037"/>
    </source>
</evidence>
<feature type="domain" description="Pyridoxine 5'-phosphate oxidase dimerisation C-terminal" evidence="13">
    <location>
        <begin position="185"/>
        <end position="240"/>
    </location>
</feature>
<comment type="cofactor">
    <cofactor evidence="1">
        <name>FMN</name>
        <dbReference type="ChEBI" id="CHEBI:58210"/>
    </cofactor>
</comment>
<dbReference type="InterPro" id="IPR019740">
    <property type="entry name" value="Pyridox_Oxase_CS"/>
</dbReference>
<dbReference type="NCBIfam" id="TIGR00558">
    <property type="entry name" value="pdxH"/>
    <property type="match status" value="1"/>
</dbReference>
<protein>
    <recommendedName>
        <fullName evidence="7">pyridoxal 5'-phosphate synthase</fullName>
        <ecNumber evidence="7">1.4.3.5</ecNumber>
    </recommendedName>
</protein>
<keyword evidence="10" id="KW-0560">Oxidoreductase</keyword>
<organism evidence="15">
    <name type="scientific">Culicoides sonorensis</name>
    <name type="common">Biting midge</name>
    <dbReference type="NCBI Taxonomy" id="179676"/>
    <lineage>
        <taxon>Eukaryota</taxon>
        <taxon>Metazoa</taxon>
        <taxon>Ecdysozoa</taxon>
        <taxon>Arthropoda</taxon>
        <taxon>Hexapoda</taxon>
        <taxon>Insecta</taxon>
        <taxon>Pterygota</taxon>
        <taxon>Neoptera</taxon>
        <taxon>Endopterygota</taxon>
        <taxon>Diptera</taxon>
        <taxon>Nematocera</taxon>
        <taxon>Chironomoidea</taxon>
        <taxon>Ceratopogonidae</taxon>
        <taxon>Ceratopogoninae</taxon>
        <taxon>Culicoides</taxon>
        <taxon>Monoculicoides</taxon>
    </lineage>
</organism>
<evidence type="ECO:0000256" key="6">
    <source>
        <dbReference type="ARBA" id="ARBA00011738"/>
    </source>
</evidence>
<evidence type="ECO:0000256" key="11">
    <source>
        <dbReference type="ARBA" id="ARBA00023096"/>
    </source>
</evidence>
<comment type="pathway">
    <text evidence="4">Cofactor metabolism; pyridoxal 5'-phosphate salvage; pyridoxal 5'-phosphate from pyridoxine 5'-phosphate: step 1/1.</text>
</comment>